<accession>A0A2S2Q4U6</accession>
<gene>
    <name evidence="6" type="primary">K12H4.7_1</name>
    <name evidence="6" type="ORF">g.175174</name>
</gene>
<evidence type="ECO:0000256" key="2">
    <source>
        <dbReference type="ARBA" id="ARBA00022670"/>
    </source>
</evidence>
<dbReference type="GO" id="GO:0070008">
    <property type="term" value="F:serine-type exopeptidase activity"/>
    <property type="evidence" value="ECO:0007669"/>
    <property type="project" value="InterPro"/>
</dbReference>
<name>A0A2S2Q4U6_9HEMI</name>
<protein>
    <submittedName>
        <fullName evidence="6">Putative serine protease K12H4.7</fullName>
    </submittedName>
</protein>
<dbReference type="GO" id="GO:0008239">
    <property type="term" value="F:dipeptidyl-peptidase activity"/>
    <property type="evidence" value="ECO:0007669"/>
    <property type="project" value="TreeGrafter"/>
</dbReference>
<evidence type="ECO:0000256" key="5">
    <source>
        <dbReference type="ARBA" id="ARBA00023180"/>
    </source>
</evidence>
<dbReference type="GO" id="GO:0006508">
    <property type="term" value="P:proteolysis"/>
    <property type="evidence" value="ECO:0007669"/>
    <property type="project" value="UniProtKB-KW"/>
</dbReference>
<evidence type="ECO:0000256" key="1">
    <source>
        <dbReference type="ARBA" id="ARBA00011079"/>
    </source>
</evidence>
<dbReference type="Gene3D" id="3.40.50.1820">
    <property type="entry name" value="alpha/beta hydrolase"/>
    <property type="match status" value="1"/>
</dbReference>
<dbReference type="OrthoDB" id="1735038at2759"/>
<dbReference type="Pfam" id="PF05577">
    <property type="entry name" value="Peptidase_S28"/>
    <property type="match status" value="1"/>
</dbReference>
<keyword evidence="2 6" id="KW-0645">Protease</keyword>
<evidence type="ECO:0000313" key="6">
    <source>
        <dbReference type="EMBL" id="MBY72749.1"/>
    </source>
</evidence>
<keyword evidence="4" id="KW-0378">Hydrolase</keyword>
<sequence>MKYPHLIHATISSSNPLLAKVNFKVIIKSLSTNSQECVLQIKKANQNINLLLKTNMGAEIIERKFKLCDKLDRHNKKDVAVLYQSLAYNFAGVVQYNGNNRYYINPERSLLTMPHLYDIMIDESIPTSLDRYAVVNSKLLPIDNTDCLDHIYSKSIDLYSNTDLYNEAAMDIIRRYCRNRLKELI</sequence>
<keyword evidence="3" id="KW-0732">Signal</keyword>
<keyword evidence="5" id="KW-0325">Glycoprotein</keyword>
<dbReference type="EMBL" id="GGMS01003546">
    <property type="protein sequence ID" value="MBY72749.1"/>
    <property type="molecule type" value="Transcribed_RNA"/>
</dbReference>
<comment type="similarity">
    <text evidence="1">Belongs to the peptidase S28 family.</text>
</comment>
<proteinExistence type="inferred from homology"/>
<dbReference type="PANTHER" id="PTHR11010:SF117">
    <property type="entry name" value="SERINE PROTEASE 16"/>
    <property type="match status" value="1"/>
</dbReference>
<dbReference type="PANTHER" id="PTHR11010">
    <property type="entry name" value="PROTEASE S28 PRO-X CARBOXYPEPTIDASE-RELATED"/>
    <property type="match status" value="1"/>
</dbReference>
<dbReference type="InterPro" id="IPR042269">
    <property type="entry name" value="Ser_carbopepase_S28_SKS"/>
</dbReference>
<evidence type="ECO:0000256" key="3">
    <source>
        <dbReference type="ARBA" id="ARBA00022729"/>
    </source>
</evidence>
<dbReference type="InterPro" id="IPR029058">
    <property type="entry name" value="AB_hydrolase_fold"/>
</dbReference>
<reference evidence="6" key="1">
    <citation type="submission" date="2018-04" db="EMBL/GenBank/DDBJ databases">
        <title>Transcriptome assembly of Sipha flava.</title>
        <authorList>
            <person name="Scully E.D."/>
            <person name="Geib S.M."/>
            <person name="Palmer N.A."/>
            <person name="Koch K."/>
            <person name="Bradshaw J."/>
            <person name="Heng-Moss T."/>
            <person name="Sarath G."/>
        </authorList>
    </citation>
    <scope>NUCLEOTIDE SEQUENCE</scope>
</reference>
<dbReference type="AlphaFoldDB" id="A0A2S2Q4U6"/>
<dbReference type="InterPro" id="IPR008758">
    <property type="entry name" value="Peptidase_S28"/>
</dbReference>
<organism evidence="6">
    <name type="scientific">Sipha flava</name>
    <name type="common">yellow sugarcane aphid</name>
    <dbReference type="NCBI Taxonomy" id="143950"/>
    <lineage>
        <taxon>Eukaryota</taxon>
        <taxon>Metazoa</taxon>
        <taxon>Ecdysozoa</taxon>
        <taxon>Arthropoda</taxon>
        <taxon>Hexapoda</taxon>
        <taxon>Insecta</taxon>
        <taxon>Pterygota</taxon>
        <taxon>Neoptera</taxon>
        <taxon>Paraneoptera</taxon>
        <taxon>Hemiptera</taxon>
        <taxon>Sternorrhyncha</taxon>
        <taxon>Aphidomorpha</taxon>
        <taxon>Aphidoidea</taxon>
        <taxon>Aphididae</taxon>
        <taxon>Sipha</taxon>
    </lineage>
</organism>
<dbReference type="Gene3D" id="1.20.120.980">
    <property type="entry name" value="Serine carboxypeptidase S28, SKS domain"/>
    <property type="match status" value="1"/>
</dbReference>
<evidence type="ECO:0000256" key="4">
    <source>
        <dbReference type="ARBA" id="ARBA00022801"/>
    </source>
</evidence>